<evidence type="ECO:0000259" key="1">
    <source>
        <dbReference type="Pfam" id="PF00266"/>
    </source>
</evidence>
<gene>
    <name evidence="2" type="ORF">YH66_01205</name>
</gene>
<keyword evidence="3" id="KW-1185">Reference proteome</keyword>
<dbReference type="InterPro" id="IPR015421">
    <property type="entry name" value="PyrdxlP-dep_Trfase_major"/>
</dbReference>
<name>A0A0F6WPF5_9CORY</name>
<dbReference type="Gene3D" id="3.90.1150.10">
    <property type="entry name" value="Aspartate Aminotransferase, domain 1"/>
    <property type="match status" value="1"/>
</dbReference>
<proteinExistence type="predicted"/>
<dbReference type="Proteomes" id="UP000034037">
    <property type="component" value="Chromosome"/>
</dbReference>
<reference evidence="2 3" key="1">
    <citation type="submission" date="2015-04" db="EMBL/GenBank/DDBJ databases">
        <title>Complete Genome Sequence of Brevibacterium flavum ATCC 15168.</title>
        <authorList>
            <person name="Ahn J."/>
            <person name="Park G."/>
            <person name="Jeon W."/>
            <person name="Jang Y."/>
            <person name="Jang M."/>
            <person name="Lee H."/>
            <person name="Lee H."/>
        </authorList>
    </citation>
    <scope>NUCLEOTIDE SEQUENCE [LARGE SCALE GENOMIC DNA]</scope>
    <source>
        <strain evidence="2 3">ATCC 15168</strain>
    </source>
</reference>
<accession>A0A0F6WPF5</accession>
<dbReference type="PANTHER" id="PTHR43586:SF21">
    <property type="entry name" value="PYRIDOXAL PHOSPHATE (PLP)-DEPENDENT ASPARTATE AMINOTRANSFERASE SUPERFAMILY"/>
    <property type="match status" value="1"/>
</dbReference>
<dbReference type="Gene3D" id="3.40.640.10">
    <property type="entry name" value="Type I PLP-dependent aspartate aminotransferase-like (Major domain)"/>
    <property type="match status" value="1"/>
</dbReference>
<organism evidence="2 3">
    <name type="scientific">[Brevibacterium] flavum</name>
    <dbReference type="NCBI Taxonomy" id="92706"/>
    <lineage>
        <taxon>Bacteria</taxon>
        <taxon>Bacillati</taxon>
        <taxon>Actinomycetota</taxon>
        <taxon>Actinomycetes</taxon>
        <taxon>Mycobacteriales</taxon>
        <taxon>Corynebacteriaceae</taxon>
        <taxon>Corynebacterium</taxon>
    </lineage>
</organism>
<feature type="domain" description="Aminotransferase class V" evidence="1">
    <location>
        <begin position="67"/>
        <end position="237"/>
    </location>
</feature>
<protein>
    <submittedName>
        <fullName evidence="2">Cysteine desulfurase</fullName>
    </submittedName>
</protein>
<evidence type="ECO:0000313" key="2">
    <source>
        <dbReference type="EMBL" id="AKF26270.1"/>
    </source>
</evidence>
<dbReference type="AlphaFoldDB" id="A0A0F6WPF5"/>
<dbReference type="HOGENOM" id="CLU_003433_2_2_11"/>
<evidence type="ECO:0000313" key="3">
    <source>
        <dbReference type="Proteomes" id="UP000034037"/>
    </source>
</evidence>
<dbReference type="InterPro" id="IPR015422">
    <property type="entry name" value="PyrdxlP-dep_Trfase_small"/>
</dbReference>
<sequence length="401" mass="43295">MLWRLKGVPFVGFDVARVRGLYTSLGDGWTYLNSHQIPQVPERVASGVAAAFRTHAQISEVTSRPIAVDQLEAAREAVASLAGVDPDCVVLGPTRQFLAHTLARGLGGFVRRKAGVVLSRADADWLTAPFRSLDGVFSWAEPDLGTGMLPDWQYEKLVDGSTRLVVLSAAHPLLGTVAPVGKIVDKVRARSRAWVLVDATTYAAYRPLRLDEWEADIVMLDLGELGGPQISALIFRDTSMFPRLDRTVPLELPASSLPHGLLGGVPNLVRHLGNLDENAPSVVEAMGEMAKFHKGLFEHLVESLEGLHAVHIVGISGDAAGHDAAFLDRVPRLTFTMEGVPADMVYRRLVDNRLITTVSPADPLLEAMGVTEAGGSITIGLSPFSTYYEVDQLTRVLASLA</sequence>
<dbReference type="PATRIC" id="fig|92706.3.peg.249"/>
<dbReference type="InterPro" id="IPR000192">
    <property type="entry name" value="Aminotrans_V_dom"/>
</dbReference>
<dbReference type="SUPFAM" id="SSF53383">
    <property type="entry name" value="PLP-dependent transferases"/>
    <property type="match status" value="1"/>
</dbReference>
<dbReference type="PANTHER" id="PTHR43586">
    <property type="entry name" value="CYSTEINE DESULFURASE"/>
    <property type="match status" value="1"/>
</dbReference>
<dbReference type="Pfam" id="PF00266">
    <property type="entry name" value="Aminotran_5"/>
    <property type="match status" value="1"/>
</dbReference>
<dbReference type="EMBL" id="CP011309">
    <property type="protein sequence ID" value="AKF26270.1"/>
    <property type="molecule type" value="Genomic_DNA"/>
</dbReference>
<dbReference type="InterPro" id="IPR015424">
    <property type="entry name" value="PyrdxlP-dep_Trfase"/>
</dbReference>